<gene>
    <name evidence="1" type="ordered locus">Cpha266_0066</name>
</gene>
<dbReference type="AlphaFoldDB" id="A1BCK9"/>
<dbReference type="Proteomes" id="UP000008701">
    <property type="component" value="Chromosome"/>
</dbReference>
<dbReference type="KEGG" id="cph:Cpha266_0066"/>
<dbReference type="STRING" id="290317.Cpha266_0066"/>
<dbReference type="EMBL" id="CP000492">
    <property type="protein sequence ID" value="ABL64136.1"/>
    <property type="molecule type" value="Genomic_DNA"/>
</dbReference>
<reference evidence="1 2" key="1">
    <citation type="submission" date="2006-12" db="EMBL/GenBank/DDBJ databases">
        <title>Complete sequence of Chlorobium phaeobacteroides DSM 266.</title>
        <authorList>
            <consortium name="US DOE Joint Genome Institute"/>
            <person name="Copeland A."/>
            <person name="Lucas S."/>
            <person name="Lapidus A."/>
            <person name="Barry K."/>
            <person name="Detter J.C."/>
            <person name="Glavina del Rio T."/>
            <person name="Hammon N."/>
            <person name="Israni S."/>
            <person name="Pitluck S."/>
            <person name="Goltsman E."/>
            <person name="Schmutz J."/>
            <person name="Larimer F."/>
            <person name="Land M."/>
            <person name="Hauser L."/>
            <person name="Mikhailova N."/>
            <person name="Li T."/>
            <person name="Overmann J."/>
            <person name="Bryant D.A."/>
            <person name="Richardson P."/>
        </authorList>
    </citation>
    <scope>NUCLEOTIDE SEQUENCE [LARGE SCALE GENOMIC DNA]</scope>
    <source>
        <strain evidence="1 2">DSM 266</strain>
    </source>
</reference>
<dbReference type="HOGENOM" id="CLU_705341_0_0_10"/>
<sequence>MDHNEIQNIVLDYVNSLSKDELERYNHDPKYDGEDAGAFGLAEYSLEQKYDRCKKVLSITRSAVCANQGQLVQFMFLAAEKHKALRVLMQAPQRRDAGLIKEKILELRDYIDFHLKKNIDRNIEYIYQYFDGRCDIKPRICIKGKSVVDKKHQIIRIFSDKSLQYNSNVDIDKSSAYKYIKDNGRYYLQNDIPGSVKRNTYENSRLDIDKINHYMSIDADLNSVWSNCWKNSPIDERNGLSFYKSTLIIPVTLLNNALDKEFVYEFNSKIDKEVGESVINPNEIERTIFAFLCIDHVEKWYFDEEDDVRIGYMIADLISFYLFLRVMYIEISDVFANACQYLNECGVDITINKHVYAPVDEDLSAECVTGEDEYSKTNNNLIASISGLIAD</sequence>
<protein>
    <submittedName>
        <fullName evidence="1">Uncharacterized protein</fullName>
    </submittedName>
</protein>
<keyword evidence="2" id="KW-1185">Reference proteome</keyword>
<dbReference type="OrthoDB" id="9789139at2"/>
<evidence type="ECO:0000313" key="2">
    <source>
        <dbReference type="Proteomes" id="UP000008701"/>
    </source>
</evidence>
<proteinExistence type="predicted"/>
<dbReference type="RefSeq" id="WP_011743978.1">
    <property type="nucleotide sequence ID" value="NC_008639.1"/>
</dbReference>
<accession>A1BCK9</accession>
<dbReference type="eggNOG" id="ENOG5033AP6">
    <property type="taxonomic scope" value="Bacteria"/>
</dbReference>
<evidence type="ECO:0000313" key="1">
    <source>
        <dbReference type="EMBL" id="ABL64136.1"/>
    </source>
</evidence>
<name>A1BCK9_CHLPD</name>
<organism evidence="1 2">
    <name type="scientific">Chlorobium phaeobacteroides (strain DSM 266 / SMG 266 / 2430)</name>
    <dbReference type="NCBI Taxonomy" id="290317"/>
    <lineage>
        <taxon>Bacteria</taxon>
        <taxon>Pseudomonadati</taxon>
        <taxon>Chlorobiota</taxon>
        <taxon>Chlorobiia</taxon>
        <taxon>Chlorobiales</taxon>
        <taxon>Chlorobiaceae</taxon>
        <taxon>Chlorobium/Pelodictyon group</taxon>
        <taxon>Chlorobium</taxon>
    </lineage>
</organism>